<evidence type="ECO:0000256" key="4">
    <source>
        <dbReference type="ARBA" id="ARBA00023002"/>
    </source>
</evidence>
<reference evidence="9 10" key="1">
    <citation type="submission" date="2023-03" db="EMBL/GenBank/DDBJ databases">
        <title>Genome sequence of Lichtheimia ornata CBS 291.66.</title>
        <authorList>
            <person name="Mohabir J.T."/>
            <person name="Shea T.P."/>
            <person name="Kurbessoian T."/>
            <person name="Berby B."/>
            <person name="Fontaine J."/>
            <person name="Livny J."/>
            <person name="Gnirke A."/>
            <person name="Stajich J.E."/>
            <person name="Cuomo C.A."/>
        </authorList>
    </citation>
    <scope>NUCLEOTIDE SEQUENCE [LARGE SCALE GENOMIC DNA]</scope>
    <source>
        <strain evidence="9">CBS 291.66</strain>
    </source>
</reference>
<dbReference type="AlphaFoldDB" id="A0AAD7V633"/>
<dbReference type="InterPro" id="IPR050196">
    <property type="entry name" value="Cytochrome_P450_Monoox"/>
</dbReference>
<protein>
    <recommendedName>
        <fullName evidence="11">Cytochrome p450</fullName>
    </recommendedName>
</protein>
<evidence type="ECO:0000313" key="9">
    <source>
        <dbReference type="EMBL" id="KAJ8658301.1"/>
    </source>
</evidence>
<dbReference type="GO" id="GO:0020037">
    <property type="term" value="F:heme binding"/>
    <property type="evidence" value="ECO:0007669"/>
    <property type="project" value="InterPro"/>
</dbReference>
<organism evidence="9 10">
    <name type="scientific">Lichtheimia ornata</name>
    <dbReference type="NCBI Taxonomy" id="688661"/>
    <lineage>
        <taxon>Eukaryota</taxon>
        <taxon>Fungi</taxon>
        <taxon>Fungi incertae sedis</taxon>
        <taxon>Mucoromycota</taxon>
        <taxon>Mucoromycotina</taxon>
        <taxon>Mucoromycetes</taxon>
        <taxon>Mucorales</taxon>
        <taxon>Lichtheimiaceae</taxon>
        <taxon>Lichtheimia</taxon>
    </lineage>
</organism>
<dbReference type="InterPro" id="IPR002401">
    <property type="entry name" value="Cyt_P450_E_grp-I"/>
</dbReference>
<dbReference type="EMBL" id="JARTCD010000025">
    <property type="protein sequence ID" value="KAJ8658301.1"/>
    <property type="molecule type" value="Genomic_DNA"/>
</dbReference>
<accession>A0AAD7V633</accession>
<dbReference type="PANTHER" id="PTHR24291:SF50">
    <property type="entry name" value="BIFUNCTIONAL ALBAFLAVENONE MONOOXYGENASE_TERPENE SYNTHASE"/>
    <property type="match status" value="1"/>
</dbReference>
<evidence type="ECO:0000256" key="5">
    <source>
        <dbReference type="ARBA" id="ARBA00023004"/>
    </source>
</evidence>
<comment type="similarity">
    <text evidence="1 8">Belongs to the cytochrome P450 family.</text>
</comment>
<dbReference type="InterPro" id="IPR017972">
    <property type="entry name" value="Cyt_P450_CS"/>
</dbReference>
<dbReference type="InterPro" id="IPR036396">
    <property type="entry name" value="Cyt_P450_sf"/>
</dbReference>
<dbReference type="PANTHER" id="PTHR24291">
    <property type="entry name" value="CYTOCHROME P450 FAMILY 4"/>
    <property type="match status" value="1"/>
</dbReference>
<gene>
    <name evidence="9" type="ORF">O0I10_005984</name>
</gene>
<keyword evidence="5 7" id="KW-0408">Iron</keyword>
<dbReference type="PRINTS" id="PR00385">
    <property type="entry name" value="P450"/>
</dbReference>
<proteinExistence type="inferred from homology"/>
<keyword evidence="6 8" id="KW-0503">Monooxygenase</keyword>
<dbReference type="InterPro" id="IPR001128">
    <property type="entry name" value="Cyt_P450"/>
</dbReference>
<evidence type="ECO:0000256" key="2">
    <source>
        <dbReference type="ARBA" id="ARBA00022617"/>
    </source>
</evidence>
<dbReference type="Pfam" id="PF00067">
    <property type="entry name" value="p450"/>
    <property type="match status" value="1"/>
</dbReference>
<dbReference type="GeneID" id="83213396"/>
<keyword evidence="2 7" id="KW-0349">Heme</keyword>
<evidence type="ECO:0000256" key="3">
    <source>
        <dbReference type="ARBA" id="ARBA00022723"/>
    </source>
</evidence>
<comment type="cofactor">
    <cofactor evidence="7">
        <name>heme</name>
        <dbReference type="ChEBI" id="CHEBI:30413"/>
    </cofactor>
</comment>
<evidence type="ECO:0000256" key="6">
    <source>
        <dbReference type="ARBA" id="ARBA00023033"/>
    </source>
</evidence>
<dbReference type="Gene3D" id="1.10.630.10">
    <property type="entry name" value="Cytochrome P450"/>
    <property type="match status" value="1"/>
</dbReference>
<evidence type="ECO:0008006" key="11">
    <source>
        <dbReference type="Google" id="ProtNLM"/>
    </source>
</evidence>
<dbReference type="Proteomes" id="UP001234581">
    <property type="component" value="Unassembled WGS sequence"/>
</dbReference>
<dbReference type="GO" id="GO:0016705">
    <property type="term" value="F:oxidoreductase activity, acting on paired donors, with incorporation or reduction of molecular oxygen"/>
    <property type="evidence" value="ECO:0007669"/>
    <property type="project" value="InterPro"/>
</dbReference>
<dbReference type="PROSITE" id="PS00086">
    <property type="entry name" value="CYTOCHROME_P450"/>
    <property type="match status" value="1"/>
</dbReference>
<dbReference type="PRINTS" id="PR00463">
    <property type="entry name" value="EP450I"/>
</dbReference>
<keyword evidence="4 8" id="KW-0560">Oxidoreductase</keyword>
<name>A0AAD7V633_9FUNG</name>
<dbReference type="GO" id="GO:0004497">
    <property type="term" value="F:monooxygenase activity"/>
    <property type="evidence" value="ECO:0007669"/>
    <property type="project" value="UniProtKB-KW"/>
</dbReference>
<dbReference type="GO" id="GO:0005506">
    <property type="term" value="F:iron ion binding"/>
    <property type="evidence" value="ECO:0007669"/>
    <property type="project" value="InterPro"/>
</dbReference>
<evidence type="ECO:0000256" key="1">
    <source>
        <dbReference type="ARBA" id="ARBA00010617"/>
    </source>
</evidence>
<comment type="caution">
    <text evidence="9">The sequence shown here is derived from an EMBL/GenBank/DDBJ whole genome shotgun (WGS) entry which is preliminary data.</text>
</comment>
<keyword evidence="10" id="KW-1185">Reference proteome</keyword>
<dbReference type="RefSeq" id="XP_058343214.1">
    <property type="nucleotide sequence ID" value="XM_058486019.1"/>
</dbReference>
<evidence type="ECO:0000256" key="7">
    <source>
        <dbReference type="PIRSR" id="PIRSR602401-1"/>
    </source>
</evidence>
<keyword evidence="3 7" id="KW-0479">Metal-binding</keyword>
<feature type="binding site" description="axial binding residue" evidence="7">
    <location>
        <position position="484"/>
    </location>
    <ligand>
        <name>heme</name>
        <dbReference type="ChEBI" id="CHEBI:30413"/>
    </ligand>
    <ligandPart>
        <name>Fe</name>
        <dbReference type="ChEBI" id="CHEBI:18248"/>
    </ligandPart>
</feature>
<dbReference type="SUPFAM" id="SSF48264">
    <property type="entry name" value="Cytochrome P450"/>
    <property type="match status" value="1"/>
</dbReference>
<sequence length="540" mass="61525">MNIQHSVVGFYESYVAPWWTSSKFNDVYHILTRHKKVSISAAAALVGLCFLYDRAFRPPRNLRHIPHVAFPTYVLAVMRGMQPKDTARSITMPAAARSLHGLYLRFDHNGWAVHVTRPDAIKRVLLKTDLFLKIDTAKNFENTLTGKVVAGPNVAFLTGDRWKAQRKIANPAFNRSMPVQLFGRLSQKLIHVMDQSIDQPIEILHFVERYTLDSIAIAGLDYDFDAIGNPDSEWMQRYLRITQAIEDLPFLLFPILDNPRFASLVPRRRRAHQDVDAFLAMIDGVIERKRALLKESGRDLSTIPQREKDLLTLLIEAESDENGYLTNEELRSNAAAFFIAGHETTSSALSSIMYYLAAHQDVQEKARQEAIRILGDEPKDEMPTLEQLKDVTYINMVIKEALRMSPPGTQIIAREAQEDTELAGVFIPKGRLVAVDLYELQHSPDIWRDPEVFDPERFARGGEAEQMAGKGLTWIPFSNGAHQCIGMNFSLAEQRVLLLMLLRKYKWCLPDDSMHKDGLVTYGFGIILPKDLKLSFEKRY</sequence>
<evidence type="ECO:0000313" key="10">
    <source>
        <dbReference type="Proteomes" id="UP001234581"/>
    </source>
</evidence>
<evidence type="ECO:0000256" key="8">
    <source>
        <dbReference type="RuleBase" id="RU000461"/>
    </source>
</evidence>